<evidence type="ECO:0000256" key="15">
    <source>
        <dbReference type="ARBA" id="ARBA00030800"/>
    </source>
</evidence>
<dbReference type="PRINTS" id="PR00344">
    <property type="entry name" value="BCTRLSENSOR"/>
</dbReference>
<dbReference type="EMBL" id="RJMB01000021">
    <property type="protein sequence ID" value="RNL82671.1"/>
    <property type="molecule type" value="Genomic_DNA"/>
</dbReference>
<keyword evidence="11" id="KW-0408">Iron</keyword>
<evidence type="ECO:0000313" key="19">
    <source>
        <dbReference type="EMBL" id="RNL82671.1"/>
    </source>
</evidence>
<sequence>MPAPSQDRFDDASGVVESADSRPWQFLFTAGVCATAALAVTYGDPGWRWVPIPLMGALLALYLTVGRRIMRAQENLYGSRTAVLFVYGVTACYMPVVAISPSAAVGLFVISPLVYMTGGVNSGTAAVAAVLVVPHLVRAGVGITDWSSLPLQLAVYVLIIGFAYWFGTWIFRVVTQSEERAALIAELRRSQSDVARLSEEAGALAEREYLAREIHDTLAQGFTSIVTLAQAVESELDTDPAAARRHVAMMRETAQENLGEARALVAGRTPAHLGEDSLEQSLRRMVARLGEELDLDADTRVFGTAPPLSPQTQVGLVRAAQEALANIRKHAEATTAEVTLDYSDEQLRLTVEDDGRGFAPADAANGHGLGNLRHRAEALGGTCRVDSSPGQGTRVHIELPLSGAKEAVS</sequence>
<dbReference type="PIRSF" id="PIRSF037434">
    <property type="entry name" value="STHK_ChrS"/>
    <property type="match status" value="1"/>
</dbReference>
<keyword evidence="12" id="KW-0902">Two-component regulatory system</keyword>
<reference evidence="19 20" key="1">
    <citation type="submission" date="2018-11" db="EMBL/GenBank/DDBJ databases">
        <title>The genome draft of YIM 96095.</title>
        <authorList>
            <person name="Tang S.-K."/>
            <person name="Chunyu W.-X."/>
            <person name="Feng Y.-Z."/>
        </authorList>
    </citation>
    <scope>NUCLEOTIDE SEQUENCE [LARGE SCALE GENOMIC DNA]</scope>
    <source>
        <strain evidence="19 20">YIM 96095</strain>
    </source>
</reference>
<keyword evidence="16" id="KW-0175">Coiled coil</keyword>
<evidence type="ECO:0000256" key="3">
    <source>
        <dbReference type="ARBA" id="ARBA00004496"/>
    </source>
</evidence>
<comment type="caution">
    <text evidence="19">The sequence shown here is derived from an EMBL/GenBank/DDBJ whole genome shotgun (WGS) entry which is preliminary data.</text>
</comment>
<evidence type="ECO:0000256" key="12">
    <source>
        <dbReference type="ARBA" id="ARBA00023012"/>
    </source>
</evidence>
<proteinExistence type="predicted"/>
<evidence type="ECO:0000256" key="4">
    <source>
        <dbReference type="ARBA" id="ARBA00012438"/>
    </source>
</evidence>
<comment type="function">
    <text evidence="14">Member of the two-component regulatory system NreB/NreC involved in the control of dissimilatory nitrate/nitrite reduction in response to oxygen. NreB functions as a direct oxygen sensor histidine kinase which is autophosphorylated, in the absence of oxygen, probably at the conserved histidine residue, and transfers its phosphate group probably to a conserved aspartate residue of NreC. NreB/NreC activates the expression of the nitrate (narGHJI) and nitrite (nir) reductase operons, as well as the putative nitrate transporter gene narT.</text>
</comment>
<evidence type="ECO:0000256" key="14">
    <source>
        <dbReference type="ARBA" id="ARBA00024827"/>
    </source>
</evidence>
<evidence type="ECO:0000256" key="6">
    <source>
        <dbReference type="ARBA" id="ARBA00022485"/>
    </source>
</evidence>
<organism evidence="19 20">
    <name type="scientific">Halostreptopolyspora alba</name>
    <dbReference type="NCBI Taxonomy" id="2487137"/>
    <lineage>
        <taxon>Bacteria</taxon>
        <taxon>Bacillati</taxon>
        <taxon>Actinomycetota</taxon>
        <taxon>Actinomycetes</taxon>
        <taxon>Streptosporangiales</taxon>
        <taxon>Nocardiopsidaceae</taxon>
        <taxon>Halostreptopolyspora</taxon>
    </lineage>
</organism>
<evidence type="ECO:0000256" key="13">
    <source>
        <dbReference type="ARBA" id="ARBA00023014"/>
    </source>
</evidence>
<dbReference type="PANTHER" id="PTHR24421">
    <property type="entry name" value="NITRATE/NITRITE SENSOR PROTEIN NARX-RELATED"/>
    <property type="match status" value="1"/>
</dbReference>
<dbReference type="InterPro" id="IPR003594">
    <property type="entry name" value="HATPase_dom"/>
</dbReference>
<evidence type="ECO:0000256" key="7">
    <source>
        <dbReference type="ARBA" id="ARBA00022490"/>
    </source>
</evidence>
<feature type="transmembrane region" description="Helical" evidence="17">
    <location>
        <begin position="49"/>
        <end position="70"/>
    </location>
</feature>
<keyword evidence="20" id="KW-1185">Reference proteome</keyword>
<protein>
    <recommendedName>
        <fullName evidence="5">Oxygen sensor histidine kinase NreB</fullName>
        <ecNumber evidence="4">2.7.13.3</ecNumber>
    </recommendedName>
    <alternativeName>
        <fullName evidence="15">Nitrogen regulation protein B</fullName>
    </alternativeName>
</protein>
<dbReference type="GO" id="GO:0046872">
    <property type="term" value="F:metal ion binding"/>
    <property type="evidence" value="ECO:0007669"/>
    <property type="project" value="UniProtKB-KW"/>
</dbReference>
<dbReference type="SMART" id="SM00387">
    <property type="entry name" value="HATPase_c"/>
    <property type="match status" value="1"/>
</dbReference>
<dbReference type="Pfam" id="PF02518">
    <property type="entry name" value="HATPase_c"/>
    <property type="match status" value="1"/>
</dbReference>
<feature type="domain" description="Histidine kinase" evidence="18">
    <location>
        <begin position="316"/>
        <end position="403"/>
    </location>
</feature>
<keyword evidence="10 19" id="KW-0418">Kinase</keyword>
<feature type="transmembrane region" description="Helical" evidence="17">
    <location>
        <begin position="82"/>
        <end position="110"/>
    </location>
</feature>
<evidence type="ECO:0000256" key="11">
    <source>
        <dbReference type="ARBA" id="ARBA00023004"/>
    </source>
</evidence>
<evidence type="ECO:0000256" key="10">
    <source>
        <dbReference type="ARBA" id="ARBA00022777"/>
    </source>
</evidence>
<dbReference type="AlphaFoldDB" id="A0A3N0E4A8"/>
<feature type="transmembrane region" description="Helical" evidence="17">
    <location>
        <begin position="122"/>
        <end position="141"/>
    </location>
</feature>
<dbReference type="OrthoDB" id="227596at2"/>
<dbReference type="InterPro" id="IPR050482">
    <property type="entry name" value="Sensor_HK_TwoCompSys"/>
</dbReference>
<dbReference type="PROSITE" id="PS50109">
    <property type="entry name" value="HIS_KIN"/>
    <property type="match status" value="1"/>
</dbReference>
<evidence type="ECO:0000256" key="1">
    <source>
        <dbReference type="ARBA" id="ARBA00000085"/>
    </source>
</evidence>
<dbReference type="InterPro" id="IPR017205">
    <property type="entry name" value="Sig_transdc_His_kinase_ChrS"/>
</dbReference>
<dbReference type="GO" id="GO:0005737">
    <property type="term" value="C:cytoplasm"/>
    <property type="evidence" value="ECO:0007669"/>
    <property type="project" value="UniProtKB-SubCell"/>
</dbReference>
<comment type="catalytic activity">
    <reaction evidence="1">
        <text>ATP + protein L-histidine = ADP + protein N-phospho-L-histidine.</text>
        <dbReference type="EC" id="2.7.13.3"/>
    </reaction>
</comment>
<dbReference type="Gene3D" id="3.30.565.10">
    <property type="entry name" value="Histidine kinase-like ATPase, C-terminal domain"/>
    <property type="match status" value="1"/>
</dbReference>
<feature type="transmembrane region" description="Helical" evidence="17">
    <location>
        <begin position="153"/>
        <end position="171"/>
    </location>
</feature>
<evidence type="ECO:0000256" key="5">
    <source>
        <dbReference type="ARBA" id="ARBA00017322"/>
    </source>
</evidence>
<dbReference type="Pfam" id="PF07730">
    <property type="entry name" value="HisKA_3"/>
    <property type="match status" value="1"/>
</dbReference>
<dbReference type="GO" id="GO:0016020">
    <property type="term" value="C:membrane"/>
    <property type="evidence" value="ECO:0007669"/>
    <property type="project" value="InterPro"/>
</dbReference>
<comment type="cofactor">
    <cofactor evidence="2">
        <name>[4Fe-4S] cluster</name>
        <dbReference type="ChEBI" id="CHEBI:49883"/>
    </cofactor>
</comment>
<dbReference type="GO" id="GO:0000155">
    <property type="term" value="F:phosphorelay sensor kinase activity"/>
    <property type="evidence" value="ECO:0007669"/>
    <property type="project" value="InterPro"/>
</dbReference>
<dbReference type="InterPro" id="IPR011712">
    <property type="entry name" value="Sig_transdc_His_kin_sub3_dim/P"/>
</dbReference>
<keyword evidence="7" id="KW-0963">Cytoplasm</keyword>
<evidence type="ECO:0000313" key="20">
    <source>
        <dbReference type="Proteomes" id="UP000269198"/>
    </source>
</evidence>
<dbReference type="PANTHER" id="PTHR24421:SF62">
    <property type="entry name" value="SENSORY TRANSDUCTION HISTIDINE KINASE"/>
    <property type="match status" value="1"/>
</dbReference>
<feature type="coiled-coil region" evidence="16">
    <location>
        <begin position="180"/>
        <end position="207"/>
    </location>
</feature>
<evidence type="ECO:0000256" key="17">
    <source>
        <dbReference type="SAM" id="Phobius"/>
    </source>
</evidence>
<keyword evidence="17" id="KW-1133">Transmembrane helix</keyword>
<evidence type="ECO:0000259" key="18">
    <source>
        <dbReference type="PROSITE" id="PS50109"/>
    </source>
</evidence>
<dbReference type="InterPro" id="IPR005467">
    <property type="entry name" value="His_kinase_dom"/>
</dbReference>
<dbReference type="Gene3D" id="1.20.5.1930">
    <property type="match status" value="1"/>
</dbReference>
<dbReference type="InterPro" id="IPR004358">
    <property type="entry name" value="Sig_transdc_His_kin-like_C"/>
</dbReference>
<evidence type="ECO:0000256" key="9">
    <source>
        <dbReference type="ARBA" id="ARBA00022723"/>
    </source>
</evidence>
<evidence type="ECO:0000256" key="16">
    <source>
        <dbReference type="SAM" id="Coils"/>
    </source>
</evidence>
<dbReference type="RefSeq" id="WP_123202666.1">
    <property type="nucleotide sequence ID" value="NZ_RJMB01000021.1"/>
</dbReference>
<comment type="subcellular location">
    <subcellularLocation>
        <location evidence="3">Cytoplasm</location>
    </subcellularLocation>
</comment>
<keyword evidence="17" id="KW-0472">Membrane</keyword>
<keyword evidence="13" id="KW-0411">Iron-sulfur</keyword>
<dbReference type="CDD" id="cd16917">
    <property type="entry name" value="HATPase_UhpB-NarQ-NarX-like"/>
    <property type="match status" value="1"/>
</dbReference>
<dbReference type="SUPFAM" id="SSF55874">
    <property type="entry name" value="ATPase domain of HSP90 chaperone/DNA topoisomerase II/histidine kinase"/>
    <property type="match status" value="1"/>
</dbReference>
<evidence type="ECO:0000256" key="2">
    <source>
        <dbReference type="ARBA" id="ARBA00001966"/>
    </source>
</evidence>
<keyword evidence="6" id="KW-0004">4Fe-4S</keyword>
<name>A0A3N0E4A8_9ACTN</name>
<dbReference type="EC" id="2.7.13.3" evidence="4"/>
<keyword evidence="17" id="KW-0812">Transmembrane</keyword>
<keyword evidence="8" id="KW-0808">Transferase</keyword>
<accession>A0A3N0E4A8</accession>
<dbReference type="InterPro" id="IPR036890">
    <property type="entry name" value="HATPase_C_sf"/>
</dbReference>
<dbReference type="GO" id="GO:0046983">
    <property type="term" value="F:protein dimerization activity"/>
    <property type="evidence" value="ECO:0007669"/>
    <property type="project" value="InterPro"/>
</dbReference>
<keyword evidence="9" id="KW-0479">Metal-binding</keyword>
<gene>
    <name evidence="19" type="ORF">EFW17_18460</name>
</gene>
<evidence type="ECO:0000256" key="8">
    <source>
        <dbReference type="ARBA" id="ARBA00022679"/>
    </source>
</evidence>
<dbReference type="Proteomes" id="UP000269198">
    <property type="component" value="Unassembled WGS sequence"/>
</dbReference>
<dbReference type="GO" id="GO:0051539">
    <property type="term" value="F:4 iron, 4 sulfur cluster binding"/>
    <property type="evidence" value="ECO:0007669"/>
    <property type="project" value="UniProtKB-KW"/>
</dbReference>